<dbReference type="OrthoDB" id="8563240at2"/>
<protein>
    <submittedName>
        <fullName evidence="1">Uncharacterized protein</fullName>
    </submittedName>
</protein>
<dbReference type="AlphaFoldDB" id="A0A1Y6D4U2"/>
<dbReference type="Proteomes" id="UP000192923">
    <property type="component" value="Unassembled WGS sequence"/>
</dbReference>
<dbReference type="STRING" id="1760988.SAMN02949497_0186"/>
<accession>A0A1Y6D4U2</accession>
<evidence type="ECO:0000313" key="1">
    <source>
        <dbReference type="EMBL" id="SMF97616.1"/>
    </source>
</evidence>
<keyword evidence="2" id="KW-1185">Reference proteome</keyword>
<sequence length="74" mass="8074">MTETTGYFVDWGGNARSTDTPGGGYRCEVDMVARYVAVMSKKGVLIHEGTFYKTLDDLAKAGIKAPLVDESVPW</sequence>
<name>A0A1Y6D4U2_9GAMM</name>
<reference evidence="1 2" key="1">
    <citation type="submission" date="2016-12" db="EMBL/GenBank/DDBJ databases">
        <authorList>
            <person name="Song W.-J."/>
            <person name="Kurnit D.M."/>
        </authorList>
    </citation>
    <scope>NUCLEOTIDE SEQUENCE [LARGE SCALE GENOMIC DNA]</scope>
    <source>
        <strain evidence="1 2">175</strain>
    </source>
</reference>
<proteinExistence type="predicted"/>
<dbReference type="RefSeq" id="WP_085216639.1">
    <property type="nucleotide sequence ID" value="NZ_FXAM01000003.1"/>
</dbReference>
<dbReference type="EMBL" id="FXAM01000003">
    <property type="protein sequence ID" value="SMF97616.1"/>
    <property type="molecule type" value="Genomic_DNA"/>
</dbReference>
<gene>
    <name evidence="1" type="ORF">SAMN02949497_0186</name>
</gene>
<organism evidence="1 2">
    <name type="scientific">Methylomagnum ishizawai</name>
    <dbReference type="NCBI Taxonomy" id="1760988"/>
    <lineage>
        <taxon>Bacteria</taxon>
        <taxon>Pseudomonadati</taxon>
        <taxon>Pseudomonadota</taxon>
        <taxon>Gammaproteobacteria</taxon>
        <taxon>Methylococcales</taxon>
        <taxon>Methylococcaceae</taxon>
        <taxon>Methylomagnum</taxon>
    </lineage>
</organism>
<evidence type="ECO:0000313" key="2">
    <source>
        <dbReference type="Proteomes" id="UP000192923"/>
    </source>
</evidence>